<keyword evidence="2" id="KW-0677">Repeat</keyword>
<evidence type="ECO:0000256" key="1">
    <source>
        <dbReference type="ARBA" id="ARBA00009115"/>
    </source>
</evidence>
<dbReference type="PROSITE" id="PS51372">
    <property type="entry name" value="PRD_2"/>
    <property type="match status" value="2"/>
</dbReference>
<gene>
    <name evidence="4" type="ORF">GLV84_10610</name>
</gene>
<dbReference type="SUPFAM" id="SSF50151">
    <property type="entry name" value="SacY-like RNA-binding domain"/>
    <property type="match status" value="1"/>
</dbReference>
<protein>
    <submittedName>
        <fullName evidence="4">PRD domain-containing protein</fullName>
    </submittedName>
</protein>
<dbReference type="GO" id="GO:0045893">
    <property type="term" value="P:positive regulation of DNA-templated transcription"/>
    <property type="evidence" value="ECO:0007669"/>
    <property type="project" value="InterPro"/>
</dbReference>
<dbReference type="GeneID" id="57691499"/>
<accession>A0A2T4MIN6</accession>
<dbReference type="RefSeq" id="WP_037564454.1">
    <property type="nucleotide sequence ID" value="NZ_CP031266.1"/>
</dbReference>
<dbReference type="Pfam" id="PF03123">
    <property type="entry name" value="CAT_RBD"/>
    <property type="match status" value="1"/>
</dbReference>
<dbReference type="Gene3D" id="2.30.24.10">
    <property type="entry name" value="CAT RNA-binding domain"/>
    <property type="match status" value="1"/>
</dbReference>
<evidence type="ECO:0000259" key="3">
    <source>
        <dbReference type="PROSITE" id="PS51372"/>
    </source>
</evidence>
<dbReference type="PANTHER" id="PTHR30185">
    <property type="entry name" value="CRYPTIC BETA-GLUCOSIDE BGL OPERON ANTITERMINATOR"/>
    <property type="match status" value="1"/>
</dbReference>
<comment type="similarity">
    <text evidence="1">Belongs to the transcriptional antiterminator BglG family. GlcT subfamily.</text>
</comment>
<dbReference type="Gene3D" id="1.10.1790.10">
    <property type="entry name" value="PRD domain"/>
    <property type="match status" value="1"/>
</dbReference>
<dbReference type="Gene3D" id="1.20.58.1950">
    <property type="match status" value="1"/>
</dbReference>
<dbReference type="InterPro" id="IPR004341">
    <property type="entry name" value="CAT_RNA-bd_dom"/>
</dbReference>
<sequence>MPSYLIKKVLNNNVLICEYHNEEVIIIGKGLGFNQKAGKHIQPDKVIEKVFTLQNKEEQDHYKMVIAHTDEEVLKVVIESVQLIMSHFDLSQNESFIVSITDHIVFALKRYQQQQYIQNPFLSETKYSYPEAYTIAKRVVARINLQLNVNFPEDEVGFIALHIASQTNQINIEETEQVPKLINTAVRMIEHDLQIKIPIQSIQYQRFVRHIHFLLQRVRKGERAQVQLDFETLLKSQYPLCYNIAVKIVKMIQTQSSLEVYQAEIAYLTMHIQQLSTTTQSNT</sequence>
<dbReference type="PROSITE" id="PS00654">
    <property type="entry name" value="PRD_1"/>
    <property type="match status" value="1"/>
</dbReference>
<proteinExistence type="inferred from homology"/>
<dbReference type="PANTHER" id="PTHR30185:SF16">
    <property type="entry name" value="PROTEIN GLCT"/>
    <property type="match status" value="1"/>
</dbReference>
<dbReference type="Gene3D" id="1.20.890.100">
    <property type="match status" value="1"/>
</dbReference>
<evidence type="ECO:0000313" key="4">
    <source>
        <dbReference type="EMBL" id="NJI03278.1"/>
    </source>
</evidence>
<dbReference type="SMART" id="SM01061">
    <property type="entry name" value="CAT_RBD"/>
    <property type="match status" value="1"/>
</dbReference>
<dbReference type="AlphaFoldDB" id="A0A2T4MIN6"/>
<organism evidence="4 5">
    <name type="scientific">Staphylococcus agnetis</name>
    <dbReference type="NCBI Taxonomy" id="985762"/>
    <lineage>
        <taxon>Bacteria</taxon>
        <taxon>Bacillati</taxon>
        <taxon>Bacillota</taxon>
        <taxon>Bacilli</taxon>
        <taxon>Bacillales</taxon>
        <taxon>Staphylococcaceae</taxon>
        <taxon>Staphylococcus</taxon>
    </lineage>
</organism>
<evidence type="ECO:0000313" key="5">
    <source>
        <dbReference type="Proteomes" id="UP000646308"/>
    </source>
</evidence>
<dbReference type="EMBL" id="WMFL01000083">
    <property type="protein sequence ID" value="NJI03278.1"/>
    <property type="molecule type" value="Genomic_DNA"/>
</dbReference>
<dbReference type="Pfam" id="PF00874">
    <property type="entry name" value="PRD"/>
    <property type="match status" value="2"/>
</dbReference>
<reference evidence="4" key="1">
    <citation type="submission" date="2019-11" db="EMBL/GenBank/DDBJ databases">
        <title>Whole genome comparisons of Staphylococcus agnetis isolates from cattle and chickens.</title>
        <authorList>
            <person name="Rhoads D."/>
            <person name="Shwani A."/>
            <person name="Adkins P."/>
            <person name="Calcutt M."/>
            <person name="Middleton J."/>
        </authorList>
    </citation>
    <scope>NUCLEOTIDE SEQUENCE</scope>
    <source>
        <strain evidence="4">1387</strain>
    </source>
</reference>
<feature type="domain" description="PRD" evidence="3">
    <location>
        <begin position="68"/>
        <end position="173"/>
    </location>
</feature>
<comment type="caution">
    <text evidence="4">The sequence shown here is derived from an EMBL/GenBank/DDBJ whole genome shotgun (WGS) entry which is preliminary data.</text>
</comment>
<name>A0A2T4MIN6_9STAP</name>
<dbReference type="SUPFAM" id="SSF63520">
    <property type="entry name" value="PTS-regulatory domain, PRD"/>
    <property type="match status" value="2"/>
</dbReference>
<dbReference type="Proteomes" id="UP000646308">
    <property type="component" value="Unassembled WGS sequence"/>
</dbReference>
<dbReference type="InterPro" id="IPR001550">
    <property type="entry name" value="Transcrpt_antitermin_CS"/>
</dbReference>
<dbReference type="NCBIfam" id="NF047357">
    <property type="entry name" value="antiterm_GlcT"/>
    <property type="match status" value="1"/>
</dbReference>
<dbReference type="InterPro" id="IPR050661">
    <property type="entry name" value="BglG_antiterminators"/>
</dbReference>
<dbReference type="InterPro" id="IPR036634">
    <property type="entry name" value="PRD_sf"/>
</dbReference>
<dbReference type="InterPro" id="IPR011608">
    <property type="entry name" value="PRD"/>
</dbReference>
<evidence type="ECO:0000256" key="2">
    <source>
        <dbReference type="ARBA" id="ARBA00022737"/>
    </source>
</evidence>
<dbReference type="GO" id="GO:0003723">
    <property type="term" value="F:RNA binding"/>
    <property type="evidence" value="ECO:0007669"/>
    <property type="project" value="InterPro"/>
</dbReference>
<feature type="domain" description="PRD" evidence="3">
    <location>
        <begin position="174"/>
        <end position="282"/>
    </location>
</feature>
<dbReference type="InterPro" id="IPR036650">
    <property type="entry name" value="CAT_RNA-bd_dom_sf"/>
</dbReference>